<comment type="similarity">
    <text evidence="2 19">Belongs to the Nudix hydrolase family.</text>
</comment>
<gene>
    <name evidence="22" type="ORF">KB893_011385</name>
    <name evidence="21" type="ORF">KB893_13625</name>
</gene>
<evidence type="ECO:0000256" key="16">
    <source>
        <dbReference type="ARBA" id="ARBA00042798"/>
    </source>
</evidence>
<dbReference type="AlphaFoldDB" id="A0A8J7VWF9"/>
<dbReference type="InterPro" id="IPR020084">
    <property type="entry name" value="NUDIX_hydrolase_CS"/>
</dbReference>
<feature type="binding site" evidence="17">
    <location>
        <begin position="42"/>
        <end position="45"/>
    </location>
    <ligand>
        <name>8-oxo-dGTP</name>
        <dbReference type="ChEBI" id="CHEBI:77896"/>
    </ligand>
</feature>
<evidence type="ECO:0000256" key="12">
    <source>
        <dbReference type="ARBA" id="ARBA00038905"/>
    </source>
</evidence>
<feature type="binding site" evidence="18">
    <location>
        <position position="65"/>
    </location>
    <ligand>
        <name>Mg(2+)</name>
        <dbReference type="ChEBI" id="CHEBI:18420"/>
    </ligand>
</feature>
<proteinExistence type="inferred from homology"/>
<dbReference type="GO" id="GO:0006281">
    <property type="term" value="P:DNA repair"/>
    <property type="evidence" value="ECO:0007669"/>
    <property type="project" value="UniProtKB-KW"/>
</dbReference>
<evidence type="ECO:0000256" key="13">
    <source>
        <dbReference type="ARBA" id="ARBA00040794"/>
    </source>
</evidence>
<name>A0A8J7VWF9_9GAMM</name>
<evidence type="ECO:0000256" key="3">
    <source>
        <dbReference type="ARBA" id="ARBA00022457"/>
    </source>
</evidence>
<evidence type="ECO:0000256" key="19">
    <source>
        <dbReference type="RuleBase" id="RU003476"/>
    </source>
</evidence>
<dbReference type="PANTHER" id="PTHR47707">
    <property type="entry name" value="8-OXO-DGTP DIPHOSPHATASE"/>
    <property type="match status" value="1"/>
</dbReference>
<dbReference type="GO" id="GO:0046872">
    <property type="term" value="F:metal ion binding"/>
    <property type="evidence" value="ECO:0007669"/>
    <property type="project" value="UniProtKB-KW"/>
</dbReference>
<evidence type="ECO:0000313" key="21">
    <source>
        <dbReference type="EMBL" id="MBR0563546.1"/>
    </source>
</evidence>
<dbReference type="Gene3D" id="3.90.79.10">
    <property type="entry name" value="Nucleoside Triphosphate Pyrophosphohydrolase"/>
    <property type="match status" value="1"/>
</dbReference>
<dbReference type="GO" id="GO:0009228">
    <property type="term" value="P:thiamine biosynthetic process"/>
    <property type="evidence" value="ECO:0007669"/>
    <property type="project" value="UniProtKB-KW"/>
</dbReference>
<feature type="binding site" evidence="17">
    <location>
        <position position="31"/>
    </location>
    <ligand>
        <name>8-oxo-dGTP</name>
        <dbReference type="ChEBI" id="CHEBI:77896"/>
    </ligand>
</feature>
<dbReference type="InterPro" id="IPR000086">
    <property type="entry name" value="NUDIX_hydrolase_dom"/>
</dbReference>
<dbReference type="CDD" id="cd00564">
    <property type="entry name" value="TMP_TenI"/>
    <property type="match status" value="1"/>
</dbReference>
<evidence type="ECO:0000256" key="1">
    <source>
        <dbReference type="ARBA" id="ARBA00001946"/>
    </source>
</evidence>
<dbReference type="GO" id="GO:0044716">
    <property type="term" value="F:8-oxo-GDP phosphatase activity"/>
    <property type="evidence" value="ECO:0007669"/>
    <property type="project" value="TreeGrafter"/>
</dbReference>
<evidence type="ECO:0000256" key="5">
    <source>
        <dbReference type="ARBA" id="ARBA00022723"/>
    </source>
</evidence>
<dbReference type="EC" id="3.6.1.55" evidence="12"/>
<dbReference type="EMBL" id="JAGQFT020000007">
    <property type="protein sequence ID" value="MBS7457732.1"/>
    <property type="molecule type" value="Genomic_DNA"/>
</dbReference>
<comment type="catalytic activity">
    <reaction evidence="11">
        <text>8-oxo-GTP + H2O = 8-oxo-GMP + diphosphate + H(+)</text>
        <dbReference type="Rhea" id="RHEA:67616"/>
        <dbReference type="ChEBI" id="CHEBI:15377"/>
        <dbReference type="ChEBI" id="CHEBI:15378"/>
        <dbReference type="ChEBI" id="CHEBI:33019"/>
        <dbReference type="ChEBI" id="CHEBI:143553"/>
        <dbReference type="ChEBI" id="CHEBI:145694"/>
    </reaction>
</comment>
<dbReference type="NCBIfam" id="NF006530">
    <property type="entry name" value="PRK08999.1"/>
    <property type="match status" value="1"/>
</dbReference>
<evidence type="ECO:0000256" key="10">
    <source>
        <dbReference type="ARBA" id="ARBA00035861"/>
    </source>
</evidence>
<dbReference type="PROSITE" id="PS51462">
    <property type="entry name" value="NUDIX"/>
    <property type="match status" value="1"/>
</dbReference>
<accession>A0A8J7VWF9</accession>
<evidence type="ECO:0000256" key="6">
    <source>
        <dbReference type="ARBA" id="ARBA00022763"/>
    </source>
</evidence>
<dbReference type="SUPFAM" id="SSF51391">
    <property type="entry name" value="Thiamin phosphate synthase"/>
    <property type="match status" value="1"/>
</dbReference>
<dbReference type="RefSeq" id="WP_211927448.1">
    <property type="nucleotide sequence ID" value="NZ_JAGQFT020000007.1"/>
</dbReference>
<dbReference type="InterPro" id="IPR020476">
    <property type="entry name" value="Nudix_hydrolase"/>
</dbReference>
<dbReference type="Pfam" id="PF00293">
    <property type="entry name" value="NUDIX"/>
    <property type="match status" value="1"/>
</dbReference>
<dbReference type="Proteomes" id="UP000675747">
    <property type="component" value="Unassembled WGS sequence"/>
</dbReference>
<dbReference type="PROSITE" id="PS00893">
    <property type="entry name" value="NUDIX_BOX"/>
    <property type="match status" value="1"/>
</dbReference>
<evidence type="ECO:0000256" key="11">
    <source>
        <dbReference type="ARBA" id="ARBA00036904"/>
    </source>
</evidence>
<keyword evidence="9" id="KW-0234">DNA repair</keyword>
<dbReference type="InterPro" id="IPR015797">
    <property type="entry name" value="NUDIX_hydrolase-like_dom_sf"/>
</dbReference>
<keyword evidence="6" id="KW-0227">DNA damage</keyword>
<keyword evidence="5 18" id="KW-0479">Metal-binding</keyword>
<reference evidence="21" key="2">
    <citation type="submission" date="2021-04" db="EMBL/GenBank/DDBJ databases">
        <authorList>
            <person name="Karlyshev A.V."/>
        </authorList>
    </citation>
    <scope>NUCLEOTIDE SEQUENCE</scope>
    <source>
        <strain evidence="21">LMG 29479</strain>
    </source>
</reference>
<keyword evidence="4" id="KW-0235">DNA replication</keyword>
<dbReference type="InterPro" id="IPR022998">
    <property type="entry name" value="ThiamineP_synth_TenI"/>
</dbReference>
<keyword evidence="8 18" id="KW-0460">Magnesium</keyword>
<evidence type="ECO:0000256" key="17">
    <source>
        <dbReference type="PIRSR" id="PIRSR603561-1"/>
    </source>
</evidence>
<evidence type="ECO:0000256" key="18">
    <source>
        <dbReference type="PIRSR" id="PIRSR603561-2"/>
    </source>
</evidence>
<evidence type="ECO:0000256" key="2">
    <source>
        <dbReference type="ARBA" id="ARBA00005582"/>
    </source>
</evidence>
<comment type="caution">
    <text evidence="21">The sequence shown here is derived from an EMBL/GenBank/DDBJ whole genome shotgun (WGS) entry which is preliminary data.</text>
</comment>
<feature type="domain" description="Nudix hydrolase" evidence="20">
    <location>
        <begin position="10"/>
        <end position="136"/>
    </location>
</feature>
<dbReference type="GO" id="GO:0006260">
    <property type="term" value="P:DNA replication"/>
    <property type="evidence" value="ECO:0007669"/>
    <property type="project" value="UniProtKB-KW"/>
</dbReference>
<evidence type="ECO:0000256" key="7">
    <source>
        <dbReference type="ARBA" id="ARBA00022801"/>
    </source>
</evidence>
<dbReference type="InterPro" id="IPR036206">
    <property type="entry name" value="ThiamineP_synth_sf"/>
</dbReference>
<keyword evidence="23" id="KW-1185">Reference proteome</keyword>
<dbReference type="NCBIfam" id="TIGR00586">
    <property type="entry name" value="mutt"/>
    <property type="match status" value="1"/>
</dbReference>
<dbReference type="InterPro" id="IPR003561">
    <property type="entry name" value="Mutator_MutT"/>
</dbReference>
<evidence type="ECO:0000256" key="9">
    <source>
        <dbReference type="ARBA" id="ARBA00023204"/>
    </source>
</evidence>
<evidence type="ECO:0000256" key="4">
    <source>
        <dbReference type="ARBA" id="ARBA00022705"/>
    </source>
</evidence>
<dbReference type="SUPFAM" id="SSF55811">
    <property type="entry name" value="Nudix"/>
    <property type="match status" value="1"/>
</dbReference>
<dbReference type="GO" id="GO:0044715">
    <property type="term" value="F:8-oxo-dGDP phosphatase activity"/>
    <property type="evidence" value="ECO:0007669"/>
    <property type="project" value="TreeGrafter"/>
</dbReference>
<dbReference type="Pfam" id="PF02581">
    <property type="entry name" value="TMP-TENI"/>
    <property type="match status" value="1"/>
</dbReference>
<dbReference type="GO" id="GO:0035539">
    <property type="term" value="F:8-oxo-7,8-dihydrodeoxyguanosine triphosphate pyrophosphatase activity"/>
    <property type="evidence" value="ECO:0007669"/>
    <property type="project" value="UniProtKB-EC"/>
</dbReference>
<dbReference type="Gene3D" id="3.20.20.70">
    <property type="entry name" value="Aldolase class I"/>
    <property type="match status" value="1"/>
</dbReference>
<reference evidence="22 23" key="1">
    <citation type="journal article" date="2021" name="Microbiol. Resour. Announc.">
        <title>Draft Genome Sequence of Coralloluteibacterium stylophorae LMG 29479T.</title>
        <authorList>
            <person name="Karlyshev A.V."/>
            <person name="Kudryashova E.B."/>
            <person name="Ariskina E.V."/>
            <person name="Conroy A.P."/>
            <person name="Abidueva E.Y."/>
        </authorList>
    </citation>
    <scope>NUCLEOTIDE SEQUENCE [LARGE SCALE GENOMIC DNA]</scope>
    <source>
        <strain evidence="22 23">LMG 29479</strain>
    </source>
</reference>
<evidence type="ECO:0000256" key="14">
    <source>
        <dbReference type="ARBA" id="ARBA00041592"/>
    </source>
</evidence>
<dbReference type="EMBL" id="JAGQFT010000144">
    <property type="protein sequence ID" value="MBR0563546.1"/>
    <property type="molecule type" value="Genomic_DNA"/>
</dbReference>
<comment type="catalytic activity">
    <reaction evidence="10">
        <text>8-oxo-dGTP + H2O = 8-oxo-dGMP + diphosphate + H(+)</text>
        <dbReference type="Rhea" id="RHEA:31575"/>
        <dbReference type="ChEBI" id="CHEBI:15377"/>
        <dbReference type="ChEBI" id="CHEBI:15378"/>
        <dbReference type="ChEBI" id="CHEBI:33019"/>
        <dbReference type="ChEBI" id="CHEBI:63224"/>
        <dbReference type="ChEBI" id="CHEBI:77896"/>
        <dbReference type="EC" id="3.6.1.55"/>
    </reaction>
</comment>
<protein>
    <recommendedName>
        <fullName evidence="13">8-oxo-dGTP diphosphatase</fullName>
        <ecNumber evidence="12">3.6.1.55</ecNumber>
    </recommendedName>
    <alternativeName>
        <fullName evidence="16">7,8-dihydro-8-oxoguanine-triphosphatase</fullName>
    </alternativeName>
    <alternativeName>
        <fullName evidence="15">Mutator protein MutT</fullName>
    </alternativeName>
    <alternativeName>
        <fullName evidence="14">dGTP pyrophosphohydrolase</fullName>
    </alternativeName>
</protein>
<comment type="cofactor">
    <cofactor evidence="1 18">
        <name>Mg(2+)</name>
        <dbReference type="ChEBI" id="CHEBI:18420"/>
    </cofactor>
</comment>
<keyword evidence="3" id="KW-0515">Mutator protein</keyword>
<feature type="binding site" evidence="18">
    <location>
        <position position="45"/>
    </location>
    <ligand>
        <name>Mg(2+)</name>
        <dbReference type="ChEBI" id="CHEBI:18420"/>
    </ligand>
</feature>
<evidence type="ECO:0000256" key="8">
    <source>
        <dbReference type="ARBA" id="ARBA00022842"/>
    </source>
</evidence>
<organism evidence="21">
    <name type="scientific">Coralloluteibacterium stylophorae</name>
    <dbReference type="NCBI Taxonomy" id="1776034"/>
    <lineage>
        <taxon>Bacteria</taxon>
        <taxon>Pseudomonadati</taxon>
        <taxon>Pseudomonadota</taxon>
        <taxon>Gammaproteobacteria</taxon>
        <taxon>Lysobacterales</taxon>
        <taxon>Lysobacteraceae</taxon>
        <taxon>Coralloluteibacterium</taxon>
    </lineage>
</organism>
<evidence type="ECO:0000313" key="22">
    <source>
        <dbReference type="EMBL" id="MBS7457732.1"/>
    </source>
</evidence>
<keyword evidence="7 19" id="KW-0378">Hydrolase</keyword>
<evidence type="ECO:0000313" key="23">
    <source>
        <dbReference type="Proteomes" id="UP000675747"/>
    </source>
</evidence>
<dbReference type="PANTHER" id="PTHR47707:SF1">
    <property type="entry name" value="NUDIX HYDROLASE FAMILY PROTEIN"/>
    <property type="match status" value="1"/>
</dbReference>
<dbReference type="InterPro" id="IPR047127">
    <property type="entry name" value="MutT-like"/>
</dbReference>
<evidence type="ECO:0000259" key="20">
    <source>
        <dbReference type="PROSITE" id="PS51462"/>
    </source>
</evidence>
<dbReference type="InterPro" id="IPR013785">
    <property type="entry name" value="Aldolase_TIM"/>
</dbReference>
<dbReference type="GO" id="GO:0008413">
    <property type="term" value="F:8-oxo-7,8-dihydroguanosine triphosphate pyrophosphatase activity"/>
    <property type="evidence" value="ECO:0007669"/>
    <property type="project" value="InterPro"/>
</dbReference>
<evidence type="ECO:0000256" key="15">
    <source>
        <dbReference type="ARBA" id="ARBA00041979"/>
    </source>
</evidence>
<dbReference type="PRINTS" id="PR00502">
    <property type="entry name" value="NUDIXFAMILY"/>
</dbReference>
<dbReference type="CDD" id="cd03425">
    <property type="entry name" value="NUDIX_MutT_NudA_like"/>
    <property type="match status" value="1"/>
</dbReference>
<dbReference type="FunFam" id="3.90.79.10:FF:000014">
    <property type="entry name" value="8-oxo-dGTP diphosphatase MutT"/>
    <property type="match status" value="1"/>
</dbReference>
<sequence length="319" mass="33921">MSLDPDPARPPVHVVAAVLRDARGRILLTRRTEGRDFAGAWEFPGGKVERGETPHEALARELREEIGIEIGPASTPLIRVPHAYPGKRILLDVYEVPEWQGRVRALEKQAIAWTPPDKLAGYPTPPADIPVIGALTGPATYLITPEIEPAAILAGVREALARAPCCVQLRHRGLDAASHERLAFDLRALCLRAGVRLLVNADIALARALGVGVHLRAAQLAELASRPLPATQPVIASCHDATELARAEALGCDAAVLGPVQATASHPQATPLGWGAFARLRERVSLPIWALGGLAPADLAEARRHGAQGIAAIRGLWPG</sequence>